<feature type="compositionally biased region" description="Basic and acidic residues" evidence="3">
    <location>
        <begin position="183"/>
        <end position="198"/>
    </location>
</feature>
<keyword evidence="4" id="KW-0472">Membrane</keyword>
<sequence length="502" mass="52750">MADQRAESSASRPPSDSSDAVHAEPGTKPRPEGEIPEIETDDDAAAASGSDDALADGGQGDGEAVETESAERVSAADQASVESTGVEPGSAKSETAKSERVDERADAGSAEPESPETGNSGPPEDDPTSTDRGESDPAARVDPQASGAESAEPVAADSEHVDSEHVDSERADRPAEASASGITDHEGTDSIERTDNVERTGPSDPDAGQRPSYHPHPTAPAFDPMRADTLTMHAVATEAGRAEDDDDPQARRRRRIRLTSILAAATFGLAGFLAVTSAVNAKGTDLRAERQTDVADLARAQLRTNRELDARLAELRGEVDELLARQLRNDNAGAAQKKVDELAPAAGLTPLVGPGVTVVLDDAPPSVRSDDTDPDALVVHQQDIQAVVNAMWAGGAEAMMIQGQRVISTSAIRCVGNSVVLHGVPYPPPYRIEAIGNVGSMVQAINDSPAVNTYLEYVADPRYRLGWQLDRSGQLHVPAFEGSLKLDHAEERDVSPGQDSDD</sequence>
<feature type="compositionally biased region" description="Basic and acidic residues" evidence="3">
    <location>
        <begin position="157"/>
        <end position="175"/>
    </location>
</feature>
<keyword evidence="4" id="KW-1133">Transmembrane helix</keyword>
<comment type="caution">
    <text evidence="5">The sequence shown here is derived from an EMBL/GenBank/DDBJ whole genome shotgun (WGS) entry which is preliminary data.</text>
</comment>
<dbReference type="Gene3D" id="3.30.70.1880">
    <property type="entry name" value="Protein of unknown function DUF881"/>
    <property type="match status" value="1"/>
</dbReference>
<dbReference type="Proteomes" id="UP000638648">
    <property type="component" value="Unassembled WGS sequence"/>
</dbReference>
<feature type="compositionally biased region" description="Basic and acidic residues" evidence="3">
    <location>
        <begin position="129"/>
        <end position="139"/>
    </location>
</feature>
<name>A0A927RHB7_9ACTN</name>
<evidence type="ECO:0000256" key="2">
    <source>
        <dbReference type="SAM" id="Coils"/>
    </source>
</evidence>
<protein>
    <submittedName>
        <fullName evidence="5">Uncharacterized protein YlxW (UPF0749 family)</fullName>
    </submittedName>
</protein>
<keyword evidence="4" id="KW-0812">Transmembrane</keyword>
<dbReference type="Pfam" id="PF05949">
    <property type="entry name" value="DUF881"/>
    <property type="match status" value="1"/>
</dbReference>
<evidence type="ECO:0000256" key="3">
    <source>
        <dbReference type="SAM" id="MobiDB-lite"/>
    </source>
</evidence>
<dbReference type="InterPro" id="IPR010273">
    <property type="entry name" value="DUF881"/>
</dbReference>
<dbReference type="GO" id="GO:0005886">
    <property type="term" value="C:plasma membrane"/>
    <property type="evidence" value="ECO:0007669"/>
    <property type="project" value="TreeGrafter"/>
</dbReference>
<proteinExistence type="inferred from homology"/>
<comment type="similarity">
    <text evidence="1">Belongs to the UPF0749 family.</text>
</comment>
<evidence type="ECO:0000256" key="4">
    <source>
        <dbReference type="SAM" id="Phobius"/>
    </source>
</evidence>
<dbReference type="EMBL" id="JADBEM010000001">
    <property type="protein sequence ID" value="MBE1605056.1"/>
    <property type="molecule type" value="Genomic_DNA"/>
</dbReference>
<organism evidence="5 6">
    <name type="scientific">Actinopolymorpha pittospori</name>
    <dbReference type="NCBI Taxonomy" id="648752"/>
    <lineage>
        <taxon>Bacteria</taxon>
        <taxon>Bacillati</taxon>
        <taxon>Actinomycetota</taxon>
        <taxon>Actinomycetes</taxon>
        <taxon>Propionibacteriales</taxon>
        <taxon>Actinopolymorphaceae</taxon>
        <taxon>Actinopolymorpha</taxon>
    </lineage>
</organism>
<feature type="compositionally biased region" description="Low complexity" evidence="3">
    <location>
        <begin position="7"/>
        <end position="18"/>
    </location>
</feature>
<feature type="compositionally biased region" description="Basic and acidic residues" evidence="3">
    <location>
        <begin position="19"/>
        <end position="33"/>
    </location>
</feature>
<dbReference type="RefSeq" id="WP_337917540.1">
    <property type="nucleotide sequence ID" value="NZ_BAABJL010000030.1"/>
</dbReference>
<evidence type="ECO:0000313" key="5">
    <source>
        <dbReference type="EMBL" id="MBE1605056.1"/>
    </source>
</evidence>
<feature type="compositionally biased region" description="Low complexity" evidence="3">
    <location>
        <begin position="45"/>
        <end position="56"/>
    </location>
</feature>
<feature type="region of interest" description="Disordered" evidence="3">
    <location>
        <begin position="1"/>
        <end position="224"/>
    </location>
</feature>
<evidence type="ECO:0000313" key="6">
    <source>
        <dbReference type="Proteomes" id="UP000638648"/>
    </source>
</evidence>
<dbReference type="PANTHER" id="PTHR37313">
    <property type="entry name" value="UPF0749 PROTEIN RV1825"/>
    <property type="match status" value="1"/>
</dbReference>
<keyword evidence="2" id="KW-0175">Coiled coil</keyword>
<evidence type="ECO:0000256" key="1">
    <source>
        <dbReference type="ARBA" id="ARBA00009108"/>
    </source>
</evidence>
<reference evidence="5" key="1">
    <citation type="submission" date="2020-10" db="EMBL/GenBank/DDBJ databases">
        <title>Sequencing the genomes of 1000 actinobacteria strains.</title>
        <authorList>
            <person name="Klenk H.-P."/>
        </authorList>
    </citation>
    <scope>NUCLEOTIDE SEQUENCE</scope>
    <source>
        <strain evidence="5">DSM 45354</strain>
    </source>
</reference>
<dbReference type="PANTHER" id="PTHR37313:SF4">
    <property type="entry name" value="CONSERVED MEMBRANE PROTEIN-RELATED"/>
    <property type="match status" value="1"/>
</dbReference>
<feature type="compositionally biased region" description="Basic and acidic residues" evidence="3">
    <location>
        <begin position="94"/>
        <end position="106"/>
    </location>
</feature>
<feature type="compositionally biased region" description="Acidic residues" evidence="3">
    <location>
        <begin position="34"/>
        <end position="44"/>
    </location>
</feature>
<gene>
    <name evidence="5" type="ORF">HEB94_001904</name>
</gene>
<keyword evidence="6" id="KW-1185">Reference proteome</keyword>
<dbReference type="AlphaFoldDB" id="A0A927RHB7"/>
<accession>A0A927RHB7</accession>
<feature type="transmembrane region" description="Helical" evidence="4">
    <location>
        <begin position="258"/>
        <end position="279"/>
    </location>
</feature>
<feature type="coiled-coil region" evidence="2">
    <location>
        <begin position="298"/>
        <end position="325"/>
    </location>
</feature>